<protein>
    <submittedName>
        <fullName evidence="1">Uncharacterized protein</fullName>
    </submittedName>
</protein>
<sequence>MIFQQLFTFGTSGVLFYIFHVSRPTIHRRNRIFALSYPVEVLTVAARPFPRISEIKNRFHATFTNFGHKEIKSIENVIVVHTRFQLQSGLHFGWNSVFAVGANQYTQVDDAIGIHKIKFAYQPVAIATLPC</sequence>
<accession>A0A645E241</accession>
<gene>
    <name evidence="1" type="ORF">SDC9_141800</name>
</gene>
<evidence type="ECO:0000313" key="1">
    <source>
        <dbReference type="EMBL" id="MPM94652.1"/>
    </source>
</evidence>
<dbReference type="AlphaFoldDB" id="A0A645E241"/>
<dbReference type="EMBL" id="VSSQ01041250">
    <property type="protein sequence ID" value="MPM94652.1"/>
    <property type="molecule type" value="Genomic_DNA"/>
</dbReference>
<organism evidence="1">
    <name type="scientific">bioreactor metagenome</name>
    <dbReference type="NCBI Taxonomy" id="1076179"/>
    <lineage>
        <taxon>unclassified sequences</taxon>
        <taxon>metagenomes</taxon>
        <taxon>ecological metagenomes</taxon>
    </lineage>
</organism>
<comment type="caution">
    <text evidence="1">The sequence shown here is derived from an EMBL/GenBank/DDBJ whole genome shotgun (WGS) entry which is preliminary data.</text>
</comment>
<name>A0A645E241_9ZZZZ</name>
<reference evidence="1" key="1">
    <citation type="submission" date="2019-08" db="EMBL/GenBank/DDBJ databases">
        <authorList>
            <person name="Kucharzyk K."/>
            <person name="Murdoch R.W."/>
            <person name="Higgins S."/>
            <person name="Loffler F."/>
        </authorList>
    </citation>
    <scope>NUCLEOTIDE SEQUENCE</scope>
</reference>
<proteinExistence type="predicted"/>